<sequence>MSTWLHKACGLTKDEAKSRQRGWVKNFAYGLANNFRGAILDEAQAVKNPKSQANLATRWLRLDWVTLLTATPIPWRTTDFGGLLLLIHDRDLDRQAGELADTGVLADPYLEQAPVAQHPFRATHTAFKTFINNDMDEVEQGRRLALVFDQVLIRRDFSSRCVINPQGDEHMIGSAMPKSRVVQLRLRNDPYAQFIFDQCSGEHRRSLMIKDLATGKFQLNGRSLRTLNLMSINPIFHFAEEIHDARSAASARYRQLFHEQKYEDILHGLLSNIVLTATREKFPNVIKDNLVP</sequence>
<feature type="domain" description="SNF2 N-terminal" evidence="3">
    <location>
        <begin position="35"/>
        <end position="92"/>
    </location>
</feature>
<evidence type="ECO:0000259" key="3">
    <source>
        <dbReference type="Pfam" id="PF00176"/>
    </source>
</evidence>
<dbReference type="GO" id="GO:0005524">
    <property type="term" value="F:ATP binding"/>
    <property type="evidence" value="ECO:0007669"/>
    <property type="project" value="InterPro"/>
</dbReference>
<dbReference type="Proteomes" id="UP000799428">
    <property type="component" value="Unassembled WGS sequence"/>
</dbReference>
<evidence type="ECO:0000256" key="2">
    <source>
        <dbReference type="ARBA" id="ARBA00022840"/>
    </source>
</evidence>
<dbReference type="Pfam" id="PF00176">
    <property type="entry name" value="SNF2-rel_dom"/>
    <property type="match status" value="1"/>
</dbReference>
<dbReference type="InterPro" id="IPR000330">
    <property type="entry name" value="SNF2_N"/>
</dbReference>
<evidence type="ECO:0000256" key="1">
    <source>
        <dbReference type="ARBA" id="ARBA00022741"/>
    </source>
</evidence>
<name>A0A6G1JQ78_9PLEO</name>
<protein>
    <recommendedName>
        <fullName evidence="3">SNF2 N-terminal domain-containing protein</fullName>
    </recommendedName>
</protein>
<reference evidence="4" key="1">
    <citation type="journal article" date="2020" name="Stud. Mycol.">
        <title>101 Dothideomycetes genomes: a test case for predicting lifestyles and emergence of pathogens.</title>
        <authorList>
            <person name="Haridas S."/>
            <person name="Albert R."/>
            <person name="Binder M."/>
            <person name="Bloem J."/>
            <person name="Labutti K."/>
            <person name="Salamov A."/>
            <person name="Andreopoulos B."/>
            <person name="Baker S."/>
            <person name="Barry K."/>
            <person name="Bills G."/>
            <person name="Bluhm B."/>
            <person name="Cannon C."/>
            <person name="Castanera R."/>
            <person name="Culley D."/>
            <person name="Daum C."/>
            <person name="Ezra D."/>
            <person name="Gonzalez J."/>
            <person name="Henrissat B."/>
            <person name="Kuo A."/>
            <person name="Liang C."/>
            <person name="Lipzen A."/>
            <person name="Lutzoni F."/>
            <person name="Magnuson J."/>
            <person name="Mondo S."/>
            <person name="Nolan M."/>
            <person name="Ohm R."/>
            <person name="Pangilinan J."/>
            <person name="Park H.-J."/>
            <person name="Ramirez L."/>
            <person name="Alfaro M."/>
            <person name="Sun H."/>
            <person name="Tritt A."/>
            <person name="Yoshinaga Y."/>
            <person name="Zwiers L.-H."/>
            <person name="Turgeon B."/>
            <person name="Goodwin S."/>
            <person name="Spatafora J."/>
            <person name="Crous P."/>
            <person name="Grigoriev I."/>
        </authorList>
    </citation>
    <scope>NUCLEOTIDE SEQUENCE</scope>
    <source>
        <strain evidence="4">CBS 279.74</strain>
    </source>
</reference>
<dbReference type="InterPro" id="IPR027417">
    <property type="entry name" value="P-loop_NTPase"/>
</dbReference>
<dbReference type="InterPro" id="IPR038718">
    <property type="entry name" value="SNF2-like_sf"/>
</dbReference>
<dbReference type="AlphaFoldDB" id="A0A6G1JQ78"/>
<keyword evidence="5" id="KW-1185">Reference proteome</keyword>
<gene>
    <name evidence="4" type="ORF">K504DRAFT_394478</name>
</gene>
<evidence type="ECO:0000313" key="5">
    <source>
        <dbReference type="Proteomes" id="UP000799428"/>
    </source>
</evidence>
<dbReference type="Gene3D" id="3.40.50.10810">
    <property type="entry name" value="Tandem AAA-ATPase domain"/>
    <property type="match status" value="1"/>
</dbReference>
<evidence type="ECO:0000313" key="4">
    <source>
        <dbReference type="EMBL" id="KAF2702385.1"/>
    </source>
</evidence>
<keyword evidence="2" id="KW-0067">ATP-binding</keyword>
<dbReference type="EMBL" id="MU005859">
    <property type="protein sequence ID" value="KAF2702385.1"/>
    <property type="molecule type" value="Genomic_DNA"/>
</dbReference>
<organism evidence="4 5">
    <name type="scientific">Pleomassaria siparia CBS 279.74</name>
    <dbReference type="NCBI Taxonomy" id="1314801"/>
    <lineage>
        <taxon>Eukaryota</taxon>
        <taxon>Fungi</taxon>
        <taxon>Dikarya</taxon>
        <taxon>Ascomycota</taxon>
        <taxon>Pezizomycotina</taxon>
        <taxon>Dothideomycetes</taxon>
        <taxon>Pleosporomycetidae</taxon>
        <taxon>Pleosporales</taxon>
        <taxon>Pleomassariaceae</taxon>
        <taxon>Pleomassaria</taxon>
    </lineage>
</organism>
<proteinExistence type="predicted"/>
<dbReference type="OrthoDB" id="3800656at2759"/>
<accession>A0A6G1JQ78</accession>
<keyword evidence="1" id="KW-0547">Nucleotide-binding</keyword>
<dbReference type="SUPFAM" id="SSF52540">
    <property type="entry name" value="P-loop containing nucleoside triphosphate hydrolases"/>
    <property type="match status" value="1"/>
</dbReference>